<sequence>MPEMEPLDEAAEEISIEAPEADAVEQHQLVKVAEDRRWPERVPFDADPADVTEQERTVDLDDDDYR</sequence>
<dbReference type="Proteomes" id="UP000309033">
    <property type="component" value="Unassembled WGS sequence"/>
</dbReference>
<feature type="region of interest" description="Disordered" evidence="1">
    <location>
        <begin position="40"/>
        <end position="66"/>
    </location>
</feature>
<evidence type="ECO:0000313" key="2">
    <source>
        <dbReference type="EMBL" id="TLP53559.1"/>
    </source>
</evidence>
<name>A0A5R8YKR5_9ACTN</name>
<gene>
    <name evidence="2" type="ORF">FED44_29435</name>
</gene>
<dbReference type="OrthoDB" id="3543876at2"/>
<evidence type="ECO:0000256" key="1">
    <source>
        <dbReference type="SAM" id="MobiDB-lite"/>
    </source>
</evidence>
<dbReference type="AlphaFoldDB" id="A0A5R8YKR5"/>
<accession>A0A5R8YKR5</accession>
<reference evidence="2" key="1">
    <citation type="submission" date="2019-05" db="EMBL/GenBank/DDBJ databases">
        <title>Isolation, diversity and antifungal activity of Actinobacteria from wheat.</title>
        <authorList>
            <person name="Yu B."/>
        </authorList>
    </citation>
    <scope>NUCLEOTIDE SEQUENCE [LARGE SCALE GENOMIC DNA]</scope>
    <source>
        <strain evidence="2">NEAU-HEGS1-5</strain>
    </source>
</reference>
<dbReference type="EMBL" id="VANP01000015">
    <property type="protein sequence ID" value="TLP53559.1"/>
    <property type="molecule type" value="Genomic_DNA"/>
</dbReference>
<organism evidence="2 3">
    <name type="scientific">Microbispora triticiradicis</name>
    <dbReference type="NCBI Taxonomy" id="2200763"/>
    <lineage>
        <taxon>Bacteria</taxon>
        <taxon>Bacillati</taxon>
        <taxon>Actinomycetota</taxon>
        <taxon>Actinomycetes</taxon>
        <taxon>Streptosporangiales</taxon>
        <taxon>Streptosporangiaceae</taxon>
        <taxon>Microbispora</taxon>
    </lineage>
</organism>
<evidence type="ECO:0000313" key="3">
    <source>
        <dbReference type="Proteomes" id="UP000309033"/>
    </source>
</evidence>
<protein>
    <submittedName>
        <fullName evidence="2">Uncharacterized protein</fullName>
    </submittedName>
</protein>
<feature type="region of interest" description="Disordered" evidence="1">
    <location>
        <begin position="1"/>
        <end position="22"/>
    </location>
</feature>
<comment type="caution">
    <text evidence="2">The sequence shown here is derived from an EMBL/GenBank/DDBJ whole genome shotgun (WGS) entry which is preliminary data.</text>
</comment>
<proteinExistence type="predicted"/>
<keyword evidence="3" id="KW-1185">Reference proteome</keyword>